<dbReference type="AlphaFoldDB" id="A0A0D9QDI2"/>
<evidence type="ECO:0000313" key="2">
    <source>
        <dbReference type="EMBL" id="KJP85039.1"/>
    </source>
</evidence>
<dbReference type="EMBL" id="KQ001758">
    <property type="protein sequence ID" value="KJP85039.1"/>
    <property type="molecule type" value="Genomic_DNA"/>
</dbReference>
<gene>
    <name evidence="2" type="ORF">AK88_05323</name>
</gene>
<evidence type="ECO:0000313" key="3">
    <source>
        <dbReference type="Proteomes" id="UP000054561"/>
    </source>
</evidence>
<evidence type="ECO:0008006" key="4">
    <source>
        <dbReference type="Google" id="ProtNLM"/>
    </source>
</evidence>
<keyword evidence="1" id="KW-0732">Signal</keyword>
<keyword evidence="3" id="KW-1185">Reference proteome</keyword>
<dbReference type="GeneID" id="24270637"/>
<reference evidence="2 3" key="1">
    <citation type="submission" date="2014-03" db="EMBL/GenBank/DDBJ databases">
        <title>The Genome Sequence of Plasmodium fragile nilgiri.</title>
        <authorList>
            <consortium name="The Broad Institute Genomics Platform"/>
            <consortium name="The Broad Institute Genome Sequencing Center for Infectious Disease"/>
            <person name="Neafsey D."/>
            <person name="Duraisingh M."/>
            <person name="Young S.K."/>
            <person name="Zeng Q."/>
            <person name="Gargeya S."/>
            <person name="Abouelleil A."/>
            <person name="Alvarado L."/>
            <person name="Chapman S.B."/>
            <person name="Gainer-Dewar J."/>
            <person name="Goldberg J."/>
            <person name="Griggs A."/>
            <person name="Gujja S."/>
            <person name="Hansen M."/>
            <person name="Howarth C."/>
            <person name="Imamovic A."/>
            <person name="Larimer J."/>
            <person name="Pearson M."/>
            <person name="Poon T.W."/>
            <person name="Priest M."/>
            <person name="Roberts A."/>
            <person name="Saif S."/>
            <person name="Shea T."/>
            <person name="Sykes S."/>
            <person name="Wortman J."/>
            <person name="Nusbaum C."/>
            <person name="Birren B."/>
        </authorList>
    </citation>
    <scope>NUCLEOTIDE SEQUENCE [LARGE SCALE GENOMIC DNA]</scope>
    <source>
        <strain evidence="3">nilgiri</strain>
    </source>
</reference>
<dbReference type="RefSeq" id="XP_012338348.1">
    <property type="nucleotide sequence ID" value="XM_012482925.1"/>
</dbReference>
<feature type="signal peptide" evidence="1">
    <location>
        <begin position="1"/>
        <end position="21"/>
    </location>
</feature>
<feature type="chain" id="PRO_5002343332" description="Plasmodium RESA N-terminal domain-containing protein" evidence="1">
    <location>
        <begin position="22"/>
        <end position="211"/>
    </location>
</feature>
<accession>A0A0D9QDI2</accession>
<protein>
    <recommendedName>
        <fullName evidence="4">Plasmodium RESA N-terminal domain-containing protein</fullName>
    </recommendedName>
</protein>
<dbReference type="OMA" id="WLTITLK"/>
<dbReference type="Proteomes" id="UP000054561">
    <property type="component" value="Unassembled WGS sequence"/>
</dbReference>
<dbReference type="VEuPathDB" id="PlasmoDB:AK88_05323"/>
<sequence>MQNLIFFIISFWHPFIYNSLGINQFVVSWVVSLQPNCSRKLSDNNLSENIVDILNIIDYNNNDEGKIEQLENNNYETRLKNEWRQLENDENMDWLTITLKTYESFVGKKSGATPDSETKHKRWCNIVEALDYFRKAKNEEHRAGLEFFLDALNDKIREGDIEDLNLEVEKAWNHLKMAKVKEDNEFRIYQLVTWKYWKQAENVESARNKSQ</sequence>
<name>A0A0D9QDI2_PLAFR</name>
<dbReference type="OrthoDB" id="383141at2759"/>
<organism evidence="2 3">
    <name type="scientific">Plasmodium fragile</name>
    <dbReference type="NCBI Taxonomy" id="5857"/>
    <lineage>
        <taxon>Eukaryota</taxon>
        <taxon>Sar</taxon>
        <taxon>Alveolata</taxon>
        <taxon>Apicomplexa</taxon>
        <taxon>Aconoidasida</taxon>
        <taxon>Haemosporida</taxon>
        <taxon>Plasmodiidae</taxon>
        <taxon>Plasmodium</taxon>
        <taxon>Plasmodium (Plasmodium)</taxon>
    </lineage>
</organism>
<evidence type="ECO:0000256" key="1">
    <source>
        <dbReference type="SAM" id="SignalP"/>
    </source>
</evidence>
<proteinExistence type="predicted"/>